<evidence type="ECO:0000313" key="3">
    <source>
        <dbReference type="Proteomes" id="UP000319210"/>
    </source>
</evidence>
<dbReference type="OrthoDB" id="4322434at2"/>
<comment type="caution">
    <text evidence="2">The sequence shown here is derived from an EMBL/GenBank/DDBJ whole genome shotgun (WGS) entry which is preliminary data.</text>
</comment>
<proteinExistence type="predicted"/>
<organism evidence="2 3">
    <name type="scientific">Streptomyces cacaoi</name>
    <dbReference type="NCBI Taxonomy" id="1898"/>
    <lineage>
        <taxon>Bacteria</taxon>
        <taxon>Bacillati</taxon>
        <taxon>Actinomycetota</taxon>
        <taxon>Actinomycetes</taxon>
        <taxon>Kitasatosporales</taxon>
        <taxon>Streptomycetaceae</taxon>
        <taxon>Streptomyces</taxon>
    </lineage>
</organism>
<evidence type="ECO:0000256" key="1">
    <source>
        <dbReference type="SAM" id="MobiDB-lite"/>
    </source>
</evidence>
<evidence type="ECO:0000313" key="2">
    <source>
        <dbReference type="EMBL" id="GEB52857.1"/>
    </source>
</evidence>
<dbReference type="Proteomes" id="UP000319210">
    <property type="component" value="Unassembled WGS sequence"/>
</dbReference>
<gene>
    <name evidence="2" type="ORF">SCA03_54080</name>
</gene>
<accession>A0A4Y3R810</accession>
<dbReference type="RefSeq" id="WP_030889447.1">
    <property type="nucleotide sequence ID" value="NZ_BJMM01000038.1"/>
</dbReference>
<protein>
    <submittedName>
        <fullName evidence="2">Uncharacterized protein</fullName>
    </submittedName>
</protein>
<dbReference type="EMBL" id="BJMM01000038">
    <property type="protein sequence ID" value="GEB52857.1"/>
    <property type="molecule type" value="Genomic_DNA"/>
</dbReference>
<name>A0A4Y3R810_STRCI</name>
<dbReference type="AlphaFoldDB" id="A0A4Y3R810"/>
<feature type="region of interest" description="Disordered" evidence="1">
    <location>
        <begin position="131"/>
        <end position="194"/>
    </location>
</feature>
<reference evidence="2 3" key="1">
    <citation type="submission" date="2019-06" db="EMBL/GenBank/DDBJ databases">
        <title>Whole genome shotgun sequence of Streptomyces cacaoi subsp. cacaoi NBRC 12748.</title>
        <authorList>
            <person name="Hosoyama A."/>
            <person name="Uohara A."/>
            <person name="Ohji S."/>
            <person name="Ichikawa N."/>
        </authorList>
    </citation>
    <scope>NUCLEOTIDE SEQUENCE [LARGE SCALE GENOMIC DNA]</scope>
    <source>
        <strain evidence="2 3">NBRC 12748</strain>
    </source>
</reference>
<sequence>MSDIGQQGGTGEWKPGDGYKIQISSVRKILKPLEESVVAARKIKDDWKPMAENINTSATIDIVSSAKGMLSSWGYGMGRVAEHTDTVVKTLHQVLVAYMMADLLGIKNFEPTADNMAKLPFGEAGIKAWQQGSRPHFDPAPDIYQEPWMDDDGSESPKEAGGAGPGNWQDVPRNPRQRYDGGWETDGGDKVPMA</sequence>
<keyword evidence="3" id="KW-1185">Reference proteome</keyword>